<dbReference type="Proteomes" id="UP000190135">
    <property type="component" value="Unassembled WGS sequence"/>
</dbReference>
<dbReference type="AlphaFoldDB" id="A0A1T4NSS9"/>
<dbReference type="OrthoDB" id="9810610at2"/>
<proteinExistence type="predicted"/>
<keyword evidence="2" id="KW-0966">Cell projection</keyword>
<gene>
    <name evidence="2" type="ORF">SAMN05428963_103144</name>
</gene>
<evidence type="ECO:0000313" key="2">
    <source>
        <dbReference type="EMBL" id="SJZ81758.1"/>
    </source>
</evidence>
<protein>
    <submittedName>
        <fullName evidence="2">Flagellar motility protein MotE, a chaperone for MotC folding</fullName>
    </submittedName>
</protein>
<dbReference type="STRING" id="1365950.SAMN05428963_103144"/>
<keyword evidence="3" id="KW-1185">Reference proteome</keyword>
<evidence type="ECO:0000256" key="1">
    <source>
        <dbReference type="SAM" id="Coils"/>
    </source>
</evidence>
<reference evidence="2 3" key="1">
    <citation type="submission" date="2017-02" db="EMBL/GenBank/DDBJ databases">
        <authorList>
            <person name="Peterson S.W."/>
        </authorList>
    </citation>
    <scope>NUCLEOTIDE SEQUENCE [LARGE SCALE GENOMIC DNA]</scope>
    <source>
        <strain evidence="2 3">USBA 369</strain>
    </source>
</reference>
<evidence type="ECO:0000313" key="3">
    <source>
        <dbReference type="Proteomes" id="UP000190135"/>
    </source>
</evidence>
<name>A0A1T4NSS9_9HYPH</name>
<accession>A0A1T4NSS9</accession>
<dbReference type="RefSeq" id="WP_078707256.1">
    <property type="nucleotide sequence ID" value="NZ_FUXL01000003.1"/>
</dbReference>
<keyword evidence="1" id="KW-0175">Coiled coil</keyword>
<dbReference type="EMBL" id="FUXL01000003">
    <property type="protein sequence ID" value="SJZ81758.1"/>
    <property type="molecule type" value="Genomic_DNA"/>
</dbReference>
<feature type="coiled-coil region" evidence="1">
    <location>
        <begin position="103"/>
        <end position="144"/>
    </location>
</feature>
<sequence length="222" mass="24206">MTRRLLLPELLRRIVKSTPLVLVVGALCVGFVHPVPAQEAGAPEAVAQKAMKPGKIDIQALQAQTPQVRLIGPDGTPATVNQDASEVERYCLNIADKAQDARYAIQQQQLKDLHTQLEQAIADLEAKRQEYQDWLKQRQEFIDQSASLMVDIYAKMPSDAAAQQLASLNRKDAAAILAKLKSRTSSAIMGEMPTKTAAEIANVIIQTTVNPDAPALTTENKS</sequence>
<keyword evidence="2" id="KW-0969">Cilium</keyword>
<organism evidence="2 3">
    <name type="scientific">Consotaella salsifontis</name>
    <dbReference type="NCBI Taxonomy" id="1365950"/>
    <lineage>
        <taxon>Bacteria</taxon>
        <taxon>Pseudomonadati</taxon>
        <taxon>Pseudomonadota</taxon>
        <taxon>Alphaproteobacteria</taxon>
        <taxon>Hyphomicrobiales</taxon>
        <taxon>Aurantimonadaceae</taxon>
        <taxon>Consotaella</taxon>
    </lineage>
</organism>
<keyword evidence="2" id="KW-0282">Flagellum</keyword>
<dbReference type="SUPFAM" id="SSF158791">
    <property type="entry name" value="MgtE N-terminal domain-like"/>
    <property type="match status" value="1"/>
</dbReference>